<comment type="subcellular location">
    <subcellularLocation>
        <location evidence="1">Cytoplasm</location>
    </subcellularLocation>
</comment>
<protein>
    <recommendedName>
        <fullName evidence="12">Manganese transport regulator</fullName>
    </recommendedName>
</protein>
<dbReference type="GO" id="GO:0003700">
    <property type="term" value="F:DNA-binding transcription factor activity"/>
    <property type="evidence" value="ECO:0007669"/>
    <property type="project" value="InterPro"/>
</dbReference>
<keyword evidence="9" id="KW-0010">Activator</keyword>
<dbReference type="Gene3D" id="1.10.60.10">
    <property type="entry name" value="Iron dependent repressor, metal binding and dimerisation domain"/>
    <property type="match status" value="1"/>
</dbReference>
<dbReference type="InterPro" id="IPR008988">
    <property type="entry name" value="Transcriptional_repressor_C"/>
</dbReference>
<keyword evidence="10" id="KW-0804">Transcription</keyword>
<evidence type="ECO:0000256" key="6">
    <source>
        <dbReference type="ARBA" id="ARBA00023004"/>
    </source>
</evidence>
<dbReference type="InterPro" id="IPR036421">
    <property type="entry name" value="Fe_dep_repressor_sf"/>
</dbReference>
<dbReference type="Gene3D" id="2.30.30.90">
    <property type="match status" value="1"/>
</dbReference>
<dbReference type="PANTHER" id="PTHR33238:SF11">
    <property type="entry name" value="TRANSCRIPTIONAL REGULATOR MNTR"/>
    <property type="match status" value="1"/>
</dbReference>
<dbReference type="Pfam" id="PF02742">
    <property type="entry name" value="Fe_dep_repr_C"/>
    <property type="match status" value="1"/>
</dbReference>
<dbReference type="EMBL" id="WWEQ01000050">
    <property type="protein sequence ID" value="MYM20393.1"/>
    <property type="molecule type" value="Genomic_DNA"/>
</dbReference>
<keyword evidence="5" id="KW-0678">Repressor</keyword>
<evidence type="ECO:0000256" key="3">
    <source>
        <dbReference type="ARBA" id="ARBA00011738"/>
    </source>
</evidence>
<keyword evidence="8" id="KW-0238">DNA-binding</keyword>
<dbReference type="RefSeq" id="WP_160953812.1">
    <property type="nucleotide sequence ID" value="NZ_WWEQ01000050.1"/>
</dbReference>
<dbReference type="GO" id="GO:0005737">
    <property type="term" value="C:cytoplasm"/>
    <property type="evidence" value="ECO:0007669"/>
    <property type="project" value="UniProtKB-SubCell"/>
</dbReference>
<dbReference type="InterPro" id="IPR022687">
    <property type="entry name" value="HTH_DTXR"/>
</dbReference>
<comment type="caution">
    <text evidence="14">The sequence shown here is derived from an EMBL/GenBank/DDBJ whole genome shotgun (WGS) entry which is preliminary data.</text>
</comment>
<comment type="similarity">
    <text evidence="2">Belongs to the DtxR/MntR family.</text>
</comment>
<name>A0A6N9H8Q3_9MICO</name>
<keyword evidence="11" id="KW-0464">Manganese</keyword>
<dbReference type="InterPro" id="IPR036388">
    <property type="entry name" value="WH-like_DNA-bd_sf"/>
</dbReference>
<evidence type="ECO:0000256" key="7">
    <source>
        <dbReference type="ARBA" id="ARBA00023015"/>
    </source>
</evidence>
<dbReference type="FunFam" id="1.10.60.10:FF:000004">
    <property type="entry name" value="DtxR family transcriptional regulator"/>
    <property type="match status" value="1"/>
</dbReference>
<proteinExistence type="inferred from homology"/>
<dbReference type="SUPFAM" id="SSF50037">
    <property type="entry name" value="C-terminal domain of transcriptional repressors"/>
    <property type="match status" value="1"/>
</dbReference>
<dbReference type="Gene3D" id="1.10.10.10">
    <property type="entry name" value="Winged helix-like DNA-binding domain superfamily/Winged helix DNA-binding domain"/>
    <property type="match status" value="1"/>
</dbReference>
<dbReference type="PROSITE" id="PS50944">
    <property type="entry name" value="HTH_DTXR"/>
    <property type="match status" value="1"/>
</dbReference>
<dbReference type="SMART" id="SM00529">
    <property type="entry name" value="HTH_DTXR"/>
    <property type="match status" value="1"/>
</dbReference>
<evidence type="ECO:0000256" key="9">
    <source>
        <dbReference type="ARBA" id="ARBA00023159"/>
    </source>
</evidence>
<gene>
    <name evidence="14" type="ORF">GSY69_10570</name>
</gene>
<dbReference type="Proteomes" id="UP000469215">
    <property type="component" value="Unassembled WGS sequence"/>
</dbReference>
<dbReference type="GO" id="GO:0046983">
    <property type="term" value="F:protein dimerization activity"/>
    <property type="evidence" value="ECO:0007669"/>
    <property type="project" value="InterPro"/>
</dbReference>
<keyword evidence="15" id="KW-1185">Reference proteome</keyword>
<evidence type="ECO:0000256" key="1">
    <source>
        <dbReference type="ARBA" id="ARBA00004496"/>
    </source>
</evidence>
<evidence type="ECO:0000256" key="2">
    <source>
        <dbReference type="ARBA" id="ARBA00007871"/>
    </source>
</evidence>
<dbReference type="Pfam" id="PF01325">
    <property type="entry name" value="Fe_dep_repress"/>
    <property type="match status" value="1"/>
</dbReference>
<keyword evidence="4" id="KW-0963">Cytoplasm</keyword>
<dbReference type="GO" id="GO:0046914">
    <property type="term" value="F:transition metal ion binding"/>
    <property type="evidence" value="ECO:0007669"/>
    <property type="project" value="InterPro"/>
</dbReference>
<dbReference type="SUPFAM" id="SSF46785">
    <property type="entry name" value="Winged helix' DNA-binding domain"/>
    <property type="match status" value="1"/>
</dbReference>
<dbReference type="InterPro" id="IPR036390">
    <property type="entry name" value="WH_DNA-bd_sf"/>
</dbReference>
<evidence type="ECO:0000259" key="13">
    <source>
        <dbReference type="PROSITE" id="PS50944"/>
    </source>
</evidence>
<dbReference type="SMART" id="SM00899">
    <property type="entry name" value="FeoA"/>
    <property type="match status" value="1"/>
</dbReference>
<dbReference type="AlphaFoldDB" id="A0A6N9H8Q3"/>
<keyword evidence="6" id="KW-0408">Iron</keyword>
<feature type="domain" description="HTH dtxR-type" evidence="13">
    <location>
        <begin position="20"/>
        <end position="82"/>
    </location>
</feature>
<dbReference type="PANTHER" id="PTHR33238">
    <property type="entry name" value="IRON (METAL) DEPENDENT REPRESSOR, DTXR FAMILY"/>
    <property type="match status" value="1"/>
</dbReference>
<dbReference type="InterPro" id="IPR007167">
    <property type="entry name" value="Fe-transptr_FeoA-like"/>
</dbReference>
<evidence type="ECO:0000256" key="12">
    <source>
        <dbReference type="ARBA" id="ARBA00032593"/>
    </source>
</evidence>
<comment type="subunit">
    <text evidence="3">Homodimer.</text>
</comment>
<evidence type="ECO:0000256" key="4">
    <source>
        <dbReference type="ARBA" id="ARBA00022490"/>
    </source>
</evidence>
<dbReference type="InterPro" id="IPR001367">
    <property type="entry name" value="Fe_dep_repressor"/>
</dbReference>
<dbReference type="InterPro" id="IPR038157">
    <property type="entry name" value="FeoA_core_dom"/>
</dbReference>
<keyword evidence="7" id="KW-0805">Transcription regulation</keyword>
<organism evidence="14 15">
    <name type="scientific">Brevibacterium rongguiense</name>
    <dbReference type="NCBI Taxonomy" id="2695267"/>
    <lineage>
        <taxon>Bacteria</taxon>
        <taxon>Bacillati</taxon>
        <taxon>Actinomycetota</taxon>
        <taxon>Actinomycetes</taxon>
        <taxon>Micrococcales</taxon>
        <taxon>Brevibacteriaceae</taxon>
        <taxon>Brevibacterium</taxon>
    </lineage>
</organism>
<evidence type="ECO:0000256" key="5">
    <source>
        <dbReference type="ARBA" id="ARBA00022491"/>
    </source>
</evidence>
<dbReference type="Pfam" id="PF04023">
    <property type="entry name" value="FeoA"/>
    <property type="match status" value="1"/>
</dbReference>
<dbReference type="InterPro" id="IPR050536">
    <property type="entry name" value="DtxR_MntR_Metal-Reg"/>
</dbReference>
<evidence type="ECO:0000313" key="14">
    <source>
        <dbReference type="EMBL" id="MYM20393.1"/>
    </source>
</evidence>
<dbReference type="GO" id="GO:0045892">
    <property type="term" value="P:negative regulation of DNA-templated transcription"/>
    <property type="evidence" value="ECO:0007669"/>
    <property type="project" value="TreeGrafter"/>
</dbReference>
<dbReference type="GO" id="GO:0003677">
    <property type="term" value="F:DNA binding"/>
    <property type="evidence" value="ECO:0007669"/>
    <property type="project" value="UniProtKB-KW"/>
</dbReference>
<evidence type="ECO:0000313" key="15">
    <source>
        <dbReference type="Proteomes" id="UP000469215"/>
    </source>
</evidence>
<accession>A0A6N9H8Q3</accession>
<dbReference type="InterPro" id="IPR022689">
    <property type="entry name" value="Iron_dep_repressor"/>
</dbReference>
<sequence>MGKREREAEQRPEARDVDSLSPVAQDYLKTIWSTTEWGQAPISAKGLAEKFGTSPASVTDTVKRLAGMGLVAYTPYRPVELTAAGRALAVQMVRRHRLIETFLVERLGYGWDEVHDEAERLEHAVSDDFTARIDALLGRPSHDPHGDPIPDASGRTHRDADTVALAQASGPQAFEVVRVSDADREVLAAAAKAGITPGARVEVGADGAVCTSAGSQGSPVPAAIAAALWVRPAG</sequence>
<dbReference type="SUPFAM" id="SSF47979">
    <property type="entry name" value="Iron-dependent repressor protein, dimerization domain"/>
    <property type="match status" value="1"/>
</dbReference>
<reference evidence="14 15" key="1">
    <citation type="submission" date="2020-01" db="EMBL/GenBank/DDBJ databases">
        <authorList>
            <person name="Deng T."/>
        </authorList>
    </citation>
    <scope>NUCLEOTIDE SEQUENCE [LARGE SCALE GENOMIC DNA]</scope>
    <source>
        <strain evidence="14 15">5221</strain>
    </source>
</reference>
<evidence type="ECO:0000256" key="11">
    <source>
        <dbReference type="ARBA" id="ARBA00023211"/>
    </source>
</evidence>
<evidence type="ECO:0000256" key="10">
    <source>
        <dbReference type="ARBA" id="ARBA00023163"/>
    </source>
</evidence>
<evidence type="ECO:0000256" key="8">
    <source>
        <dbReference type="ARBA" id="ARBA00023125"/>
    </source>
</evidence>